<dbReference type="Pfam" id="PF00078">
    <property type="entry name" value="RVT_1"/>
    <property type="match status" value="1"/>
</dbReference>
<feature type="non-terminal residue" evidence="2">
    <location>
        <position position="1"/>
    </location>
</feature>
<evidence type="ECO:0000313" key="2">
    <source>
        <dbReference type="EMBL" id="JAB54943.1"/>
    </source>
</evidence>
<dbReference type="CDD" id="cd00304">
    <property type="entry name" value="RT_like"/>
    <property type="match status" value="1"/>
</dbReference>
<sequence>LRNKLHVTTPRLPQLYGLPKIHKPGNKMRPIVSNICSPTVKMSKYLVDKLKNLHQPEGYYVKNTYEFVEKIKNVVLHPGEVLVSFDVVSLYPSVPVPETLKLFEEWLDKQKISNIERILYIKIAKLSMQQNYFTFNNKYYQQTSGTSMGNPLSPFLANLFMCNFETNLKLKNLLPRVWFRYLDDIFCILLENEIEVFLEKLNSFYQHLQFTVEIEKQGVLPFLDVKVIRNGDLVEFDIYRKETSTIRYITNTSTCLPQHKYSSINAMIHRMLHIPLTEDRFKVEFELIKTIAAANGFKEKIVDNIFYRMKNKKRLAELTTLTPEQKNKTTRWASFTYIPHINNQLTKVMRKIGINVTGKSDCHLQKMLGSTKQKIDDLKKSGIYEVECEVCSSKYIGQTIREVQIRFNEHQALARKKKIGISSVADHFINGVNHGSKPRFKVKLVKEVVGKRKLDLYESIFIGRNFKDPTKNMNAEMGSIKTVLTDSAI</sequence>
<dbReference type="InterPro" id="IPR035901">
    <property type="entry name" value="GIY-YIG_endonuc_sf"/>
</dbReference>
<dbReference type="PANTHER" id="PTHR21301:SF10">
    <property type="entry name" value="REVERSE TRANSCRIPTASE DOMAIN-CONTAINING PROTEIN"/>
    <property type="match status" value="1"/>
</dbReference>
<dbReference type="PANTHER" id="PTHR21301">
    <property type="entry name" value="REVERSE TRANSCRIPTASE"/>
    <property type="match status" value="1"/>
</dbReference>
<dbReference type="GO" id="GO:0003964">
    <property type="term" value="F:RNA-directed DNA polymerase activity"/>
    <property type="evidence" value="ECO:0007669"/>
    <property type="project" value="UniProtKB-KW"/>
</dbReference>
<dbReference type="InterPro" id="IPR043502">
    <property type="entry name" value="DNA/RNA_pol_sf"/>
</dbReference>
<dbReference type="EMBL" id="GANO01004928">
    <property type="protein sequence ID" value="JAB54943.1"/>
    <property type="molecule type" value="mRNA"/>
</dbReference>
<reference evidence="2" key="1">
    <citation type="journal article" date="2014" name="Insect Biochem. Mol. Biol.">
        <title>An insight into the sialome of the frog biting fly, Corethrella appendiculata.</title>
        <authorList>
            <person name="Ribeiro J.M.C."/>
            <person name="Chagas A.C."/>
            <person name="Pham V.M."/>
            <person name="Lounibos L.P."/>
            <person name="Calvo E."/>
        </authorList>
    </citation>
    <scope>NUCLEOTIDE SEQUENCE</scope>
    <source>
        <tissue evidence="2">Salivary glands</tissue>
    </source>
</reference>
<organism evidence="2">
    <name type="scientific">Corethrella appendiculata</name>
    <dbReference type="NCBI Taxonomy" id="1370023"/>
    <lineage>
        <taxon>Eukaryota</taxon>
        <taxon>Metazoa</taxon>
        <taxon>Ecdysozoa</taxon>
        <taxon>Arthropoda</taxon>
        <taxon>Hexapoda</taxon>
        <taxon>Insecta</taxon>
        <taxon>Pterygota</taxon>
        <taxon>Neoptera</taxon>
        <taxon>Endopterygota</taxon>
        <taxon>Diptera</taxon>
        <taxon>Nematocera</taxon>
        <taxon>Culicoidea</taxon>
        <taxon>Chaoboridae</taxon>
        <taxon>Corethrella</taxon>
    </lineage>
</organism>
<dbReference type="Gene3D" id="3.40.1440.10">
    <property type="entry name" value="GIY-YIG endonuclease"/>
    <property type="match status" value="1"/>
</dbReference>
<dbReference type="InterPro" id="IPR000477">
    <property type="entry name" value="RT_dom"/>
</dbReference>
<feature type="domain" description="Reverse transcriptase" evidence="1">
    <location>
        <begin position="1"/>
        <end position="234"/>
    </location>
</feature>
<dbReference type="AlphaFoldDB" id="U5ENU7"/>
<proteinExistence type="evidence at transcript level"/>
<dbReference type="InterPro" id="IPR058912">
    <property type="entry name" value="HTH_animal"/>
</dbReference>
<keyword evidence="2" id="KW-0695">RNA-directed DNA polymerase</keyword>
<dbReference type="Pfam" id="PF26215">
    <property type="entry name" value="HTH_animal"/>
    <property type="match status" value="1"/>
</dbReference>
<protein>
    <submittedName>
        <fullName evidence="2">Putative reverse transcriptase</fullName>
    </submittedName>
</protein>
<keyword evidence="2" id="KW-0548">Nucleotidyltransferase</keyword>
<dbReference type="SUPFAM" id="SSF56672">
    <property type="entry name" value="DNA/RNA polymerases"/>
    <property type="match status" value="1"/>
</dbReference>
<dbReference type="PROSITE" id="PS50878">
    <property type="entry name" value="RT_POL"/>
    <property type="match status" value="1"/>
</dbReference>
<accession>U5ENU7</accession>
<keyword evidence="2" id="KW-0808">Transferase</keyword>
<evidence type="ECO:0000259" key="1">
    <source>
        <dbReference type="PROSITE" id="PS50878"/>
    </source>
</evidence>
<name>U5ENU7_9DIPT</name>